<keyword evidence="3" id="KW-0520">NAD</keyword>
<gene>
    <name evidence="6" type="ORF">OOZ53_01670</name>
</gene>
<dbReference type="InterPro" id="IPR016211">
    <property type="entry name" value="Glu/Phe/Leu/Val/Trp_DH_bac/arc"/>
</dbReference>
<protein>
    <submittedName>
        <fullName evidence="6">Amino acid dehydrogenase</fullName>
    </submittedName>
</protein>
<feature type="domain" description="Glutamate/phenylalanine/leucine/valine/L-tryptophan dehydrogenase C-terminal" evidence="5">
    <location>
        <begin position="144"/>
        <end position="349"/>
    </location>
</feature>
<dbReference type="SUPFAM" id="SSF53223">
    <property type="entry name" value="Aminoacid dehydrogenase-like, N-terminal domain"/>
    <property type="match status" value="1"/>
</dbReference>
<comment type="similarity">
    <text evidence="1 4">Belongs to the Glu/Leu/Phe/Val dehydrogenases family.</text>
</comment>
<dbReference type="Pfam" id="PF02812">
    <property type="entry name" value="ELFV_dehydrog_N"/>
    <property type="match status" value="1"/>
</dbReference>
<keyword evidence="2 4" id="KW-0560">Oxidoreductase</keyword>
<dbReference type="Pfam" id="PF00208">
    <property type="entry name" value="ELFV_dehydrog"/>
    <property type="match status" value="2"/>
</dbReference>
<dbReference type="Proteomes" id="UP001148313">
    <property type="component" value="Unassembled WGS sequence"/>
</dbReference>
<keyword evidence="7" id="KW-1185">Reference proteome</keyword>
<dbReference type="PROSITE" id="PS00074">
    <property type="entry name" value="GLFV_DEHYDROGENASE"/>
    <property type="match status" value="1"/>
</dbReference>
<dbReference type="Gene3D" id="3.40.50.10860">
    <property type="entry name" value="Leucine Dehydrogenase, chain A, domain 1"/>
    <property type="match status" value="1"/>
</dbReference>
<evidence type="ECO:0000313" key="7">
    <source>
        <dbReference type="Proteomes" id="UP001148313"/>
    </source>
</evidence>
<dbReference type="PANTHER" id="PTHR42722">
    <property type="entry name" value="LEUCINE DEHYDROGENASE"/>
    <property type="match status" value="1"/>
</dbReference>
<dbReference type="InterPro" id="IPR006097">
    <property type="entry name" value="Glu/Leu/Phe/Val/Trp_DH_dimer"/>
</dbReference>
<dbReference type="PRINTS" id="PR00082">
    <property type="entry name" value="GLFDHDRGNASE"/>
</dbReference>
<dbReference type="InterPro" id="IPR006096">
    <property type="entry name" value="Glu/Leu/Phe/Val/Trp_DH_C"/>
</dbReference>
<dbReference type="Gene3D" id="3.40.50.720">
    <property type="entry name" value="NAD(P)-binding Rossmann-like Domain"/>
    <property type="match status" value="1"/>
</dbReference>
<evidence type="ECO:0000259" key="5">
    <source>
        <dbReference type="SMART" id="SM00839"/>
    </source>
</evidence>
<dbReference type="InterPro" id="IPR046346">
    <property type="entry name" value="Aminoacid_DH-like_N_sf"/>
</dbReference>
<evidence type="ECO:0000256" key="3">
    <source>
        <dbReference type="ARBA" id="ARBA00023027"/>
    </source>
</evidence>
<organism evidence="6 7">
    <name type="scientific">Hoeflea poritis</name>
    <dbReference type="NCBI Taxonomy" id="2993659"/>
    <lineage>
        <taxon>Bacteria</taxon>
        <taxon>Pseudomonadati</taxon>
        <taxon>Pseudomonadota</taxon>
        <taxon>Alphaproteobacteria</taxon>
        <taxon>Hyphomicrobiales</taxon>
        <taxon>Rhizobiaceae</taxon>
        <taxon>Hoeflea</taxon>
    </lineage>
</organism>
<name>A0ABT4VH48_9HYPH</name>
<dbReference type="SUPFAM" id="SSF51735">
    <property type="entry name" value="NAD(P)-binding Rossmann-fold domains"/>
    <property type="match status" value="1"/>
</dbReference>
<dbReference type="InterPro" id="IPR033524">
    <property type="entry name" value="Glu/Leu/Phe/Val_DH_AS"/>
</dbReference>
<dbReference type="PANTHER" id="PTHR42722:SF1">
    <property type="entry name" value="VALINE DEHYDROGENASE"/>
    <property type="match status" value="1"/>
</dbReference>
<reference evidence="6" key="1">
    <citation type="submission" date="2022-11" db="EMBL/GenBank/DDBJ databases">
        <title>Hoeflea poritis sp. nov., isolated from scleractinian coral Porites lutea.</title>
        <authorList>
            <person name="Zhang G."/>
            <person name="Wei Q."/>
            <person name="Cai L."/>
        </authorList>
    </citation>
    <scope>NUCLEOTIDE SEQUENCE</scope>
    <source>
        <strain evidence="6">E7-10</strain>
    </source>
</reference>
<dbReference type="SMART" id="SM00839">
    <property type="entry name" value="ELFV_dehydrog"/>
    <property type="match status" value="1"/>
</dbReference>
<proteinExistence type="inferred from homology"/>
<comment type="caution">
    <text evidence="6">The sequence shown here is derived from an EMBL/GenBank/DDBJ whole genome shotgun (WGS) entry which is preliminary data.</text>
</comment>
<dbReference type="EMBL" id="JAPJZH010000001">
    <property type="protein sequence ID" value="MDA4844033.1"/>
    <property type="molecule type" value="Genomic_DNA"/>
</dbReference>
<evidence type="ECO:0000256" key="1">
    <source>
        <dbReference type="ARBA" id="ARBA00006382"/>
    </source>
</evidence>
<evidence type="ECO:0000256" key="4">
    <source>
        <dbReference type="RuleBase" id="RU004417"/>
    </source>
</evidence>
<evidence type="ECO:0000313" key="6">
    <source>
        <dbReference type="EMBL" id="MDA4844033.1"/>
    </source>
</evidence>
<sequence length="351" mass="36709">MNPSGFDHPEFDGHEKVVFGHDAGAGLYTVIAIHDTRLGPALGGCRMWPYPNTDEALTDALRLSRGMTYKNALAGLDYGGGKAVIIADPKKDKSADLMQAFGRKVDALGGLYITGEDVGLTPADMEAIGSATEHVRGTSKTHRGDPSPYTALGVYCGIQSALGHLYGSPDLRGRTVSVQGLGNVGFTLARFLHDAGAKLVVSDINSNAVDRAVAAFSARSVDTRDAHTVEADVFAPCALGAGINSTTIPQLGAPIIAGSANNQLAEPSDGKTLAERGILYAPDYVINAGGVIALARHDVEDDVLEADVRGIGETLKQIFERAKVKGEATASVADRIAEERLSAADNKNGRT</sequence>
<evidence type="ECO:0000256" key="2">
    <source>
        <dbReference type="ARBA" id="ARBA00023002"/>
    </source>
</evidence>
<accession>A0ABT4VH48</accession>
<dbReference type="InterPro" id="IPR006095">
    <property type="entry name" value="Glu/Leu/Phe/Val/Trp_DH"/>
</dbReference>
<dbReference type="CDD" id="cd01075">
    <property type="entry name" value="NAD_bind_Leu_Phe_Val_DH"/>
    <property type="match status" value="1"/>
</dbReference>
<dbReference type="InterPro" id="IPR036291">
    <property type="entry name" value="NAD(P)-bd_dom_sf"/>
</dbReference>
<dbReference type="PIRSF" id="PIRSF000188">
    <property type="entry name" value="Phe_leu_dh"/>
    <property type="match status" value="1"/>
</dbReference>